<dbReference type="AlphaFoldDB" id="A0A2S6NN51"/>
<dbReference type="NCBIfam" id="TIGR01764">
    <property type="entry name" value="excise"/>
    <property type="match status" value="1"/>
</dbReference>
<feature type="domain" description="Helix-turn-helix" evidence="1">
    <location>
        <begin position="77"/>
        <end position="123"/>
    </location>
</feature>
<gene>
    <name evidence="2" type="ORF">CCS01_02380</name>
</gene>
<accession>A0A2S6NN51</accession>
<dbReference type="InterPro" id="IPR041657">
    <property type="entry name" value="HTH_17"/>
</dbReference>
<sequence length="145" mass="15892">MVTFVRSEEDVAAIRRLHRLVSNARRESSSDDLRVRLSLAGGEADLPQPLTEVLVKAVELMGAGQGVEIVSPAQEVSAQEAAALLNVSRPYVMNLIRKGILPHRMVGAHHRIPLCDLMVYKHEQEPRRAAALANLIGETEELGRG</sequence>
<dbReference type="EMBL" id="NHRY01000041">
    <property type="protein sequence ID" value="PPQ38293.1"/>
    <property type="molecule type" value="Genomic_DNA"/>
</dbReference>
<evidence type="ECO:0000313" key="3">
    <source>
        <dbReference type="Proteomes" id="UP000239724"/>
    </source>
</evidence>
<evidence type="ECO:0000259" key="1">
    <source>
        <dbReference type="Pfam" id="PF12728"/>
    </source>
</evidence>
<organism evidence="2 3">
    <name type="scientific">Rhodopila globiformis</name>
    <name type="common">Rhodopseudomonas globiformis</name>
    <dbReference type="NCBI Taxonomy" id="1071"/>
    <lineage>
        <taxon>Bacteria</taxon>
        <taxon>Pseudomonadati</taxon>
        <taxon>Pseudomonadota</taxon>
        <taxon>Alphaproteobacteria</taxon>
        <taxon>Acetobacterales</taxon>
        <taxon>Acetobacteraceae</taxon>
        <taxon>Rhodopila</taxon>
    </lineage>
</organism>
<dbReference type="OrthoDB" id="26212at2"/>
<dbReference type="InterPro" id="IPR010093">
    <property type="entry name" value="SinI_DNA-bd"/>
</dbReference>
<reference evidence="2 3" key="1">
    <citation type="journal article" date="2018" name="Arch. Microbiol.">
        <title>New insights into the metabolic potential of the phototrophic purple bacterium Rhodopila globiformis DSM 161(T) from its draft genome sequence and evidence for a vanadium-dependent nitrogenase.</title>
        <authorList>
            <person name="Imhoff J.F."/>
            <person name="Rahn T."/>
            <person name="Kunzel S."/>
            <person name="Neulinger S.C."/>
        </authorList>
    </citation>
    <scope>NUCLEOTIDE SEQUENCE [LARGE SCALE GENOMIC DNA]</scope>
    <source>
        <strain evidence="2 3">DSM 161</strain>
    </source>
</reference>
<dbReference type="GO" id="GO:0003677">
    <property type="term" value="F:DNA binding"/>
    <property type="evidence" value="ECO:0007669"/>
    <property type="project" value="InterPro"/>
</dbReference>
<dbReference type="Proteomes" id="UP000239724">
    <property type="component" value="Unassembled WGS sequence"/>
</dbReference>
<proteinExistence type="predicted"/>
<comment type="caution">
    <text evidence="2">The sequence shown here is derived from an EMBL/GenBank/DDBJ whole genome shotgun (WGS) entry which is preliminary data.</text>
</comment>
<evidence type="ECO:0000313" key="2">
    <source>
        <dbReference type="EMBL" id="PPQ38293.1"/>
    </source>
</evidence>
<name>A0A2S6NN51_RHOGL</name>
<dbReference type="RefSeq" id="WP_104517241.1">
    <property type="nucleotide sequence ID" value="NZ_NHRY01000041.1"/>
</dbReference>
<dbReference type="Pfam" id="PF12728">
    <property type="entry name" value="HTH_17"/>
    <property type="match status" value="1"/>
</dbReference>
<keyword evidence="3" id="KW-1185">Reference proteome</keyword>
<protein>
    <recommendedName>
        <fullName evidence="1">Helix-turn-helix domain-containing protein</fullName>
    </recommendedName>
</protein>